<evidence type="ECO:0008006" key="3">
    <source>
        <dbReference type="Google" id="ProtNLM"/>
    </source>
</evidence>
<protein>
    <recommendedName>
        <fullName evidence="3">Endonuclease/exonuclease/phosphatase domain-containing protein</fullName>
    </recommendedName>
</protein>
<gene>
    <name evidence="1" type="ORF">AVEN_206142_1</name>
</gene>
<organism evidence="1 2">
    <name type="scientific">Araneus ventricosus</name>
    <name type="common">Orbweaver spider</name>
    <name type="synonym">Epeira ventricosa</name>
    <dbReference type="NCBI Taxonomy" id="182803"/>
    <lineage>
        <taxon>Eukaryota</taxon>
        <taxon>Metazoa</taxon>
        <taxon>Ecdysozoa</taxon>
        <taxon>Arthropoda</taxon>
        <taxon>Chelicerata</taxon>
        <taxon>Arachnida</taxon>
        <taxon>Araneae</taxon>
        <taxon>Araneomorphae</taxon>
        <taxon>Entelegynae</taxon>
        <taxon>Araneoidea</taxon>
        <taxon>Araneidae</taxon>
        <taxon>Araneus</taxon>
    </lineage>
</organism>
<proteinExistence type="predicted"/>
<reference evidence="1 2" key="1">
    <citation type="journal article" date="2019" name="Sci. Rep.">
        <title>Orb-weaving spider Araneus ventricosus genome elucidates the spidroin gene catalogue.</title>
        <authorList>
            <person name="Kono N."/>
            <person name="Nakamura H."/>
            <person name="Ohtoshi R."/>
            <person name="Moran D.A.P."/>
            <person name="Shinohara A."/>
            <person name="Yoshida Y."/>
            <person name="Fujiwara M."/>
            <person name="Mori M."/>
            <person name="Tomita M."/>
            <person name="Arakawa K."/>
        </authorList>
    </citation>
    <scope>NUCLEOTIDE SEQUENCE [LARGE SCALE GENOMIC DNA]</scope>
</reference>
<dbReference type="AlphaFoldDB" id="A0A4Y2LWU3"/>
<evidence type="ECO:0000313" key="1">
    <source>
        <dbReference type="EMBL" id="GBN19295.1"/>
    </source>
</evidence>
<evidence type="ECO:0000313" key="2">
    <source>
        <dbReference type="Proteomes" id="UP000499080"/>
    </source>
</evidence>
<comment type="caution">
    <text evidence="1">The sequence shown here is derived from an EMBL/GenBank/DDBJ whole genome shotgun (WGS) entry which is preliminary data.</text>
</comment>
<name>A0A4Y2LWU3_ARAVE</name>
<dbReference type="EMBL" id="BGPR01006474">
    <property type="protein sequence ID" value="GBN19295.1"/>
    <property type="molecule type" value="Genomic_DNA"/>
</dbReference>
<accession>A0A4Y2LWU3</accession>
<keyword evidence="2" id="KW-1185">Reference proteome</keyword>
<sequence>MLSNLVTICTLYSPQSTNVNDRDLDRLVEELPTPSIIIGGFNDHSPLWGNAIILKSGLTFPKKRKPWWNKHCTDTTRNQRKSWNVFRRHPTSANQIAFQRAKSIARWFRRNGKREYWIKFGSNINSSVTAKDIRDTVRGVRYLSRKRISCLQKNSQEVRNTLEMVDILAEAFASICSASNYTEPLLTYKKSYGTH</sequence>
<dbReference type="Proteomes" id="UP000499080">
    <property type="component" value="Unassembled WGS sequence"/>
</dbReference>